<proteinExistence type="predicted"/>
<gene>
    <name evidence="3" type="ORF">PAHAL_9G213500</name>
</gene>
<feature type="compositionally biased region" description="Low complexity" evidence="1">
    <location>
        <begin position="81"/>
        <end position="94"/>
    </location>
</feature>
<feature type="domain" description="U1-type" evidence="2">
    <location>
        <begin position="178"/>
        <end position="212"/>
    </location>
</feature>
<feature type="compositionally biased region" description="Basic residues" evidence="1">
    <location>
        <begin position="160"/>
        <end position="178"/>
    </location>
</feature>
<evidence type="ECO:0000256" key="1">
    <source>
        <dbReference type="SAM" id="MobiDB-lite"/>
    </source>
</evidence>
<feature type="compositionally biased region" description="Pro residues" evidence="1">
    <location>
        <begin position="59"/>
        <end position="75"/>
    </location>
</feature>
<dbReference type="InterPro" id="IPR052644">
    <property type="entry name" value="ZMAT3"/>
</dbReference>
<accession>A0A2T8I1Y3</accession>
<evidence type="ECO:0000259" key="2">
    <source>
        <dbReference type="SMART" id="SM00451"/>
    </source>
</evidence>
<protein>
    <recommendedName>
        <fullName evidence="2">U1-type domain-containing protein</fullName>
    </recommendedName>
</protein>
<dbReference type="Proteomes" id="UP000243499">
    <property type="component" value="Chromosome 9"/>
</dbReference>
<feature type="domain" description="U1-type" evidence="2">
    <location>
        <begin position="215"/>
        <end position="249"/>
    </location>
</feature>
<dbReference type="GO" id="GO:0003676">
    <property type="term" value="F:nucleic acid binding"/>
    <property type="evidence" value="ECO:0007669"/>
    <property type="project" value="InterPro"/>
</dbReference>
<dbReference type="AlphaFoldDB" id="A0A2T8I1Y3"/>
<dbReference type="SUPFAM" id="SSF57667">
    <property type="entry name" value="beta-beta-alpha zinc fingers"/>
    <property type="match status" value="2"/>
</dbReference>
<name>A0A2T8I1Y3_9POAL</name>
<dbReference type="EMBL" id="CM008054">
    <property type="protein sequence ID" value="PVH31688.1"/>
    <property type="molecule type" value="Genomic_DNA"/>
</dbReference>
<evidence type="ECO:0000313" key="3">
    <source>
        <dbReference type="EMBL" id="PVH31688.1"/>
    </source>
</evidence>
<dbReference type="Gramene" id="PVH31688">
    <property type="protein sequence ID" value="PVH31688"/>
    <property type="gene ID" value="PAHAL_9G213500"/>
</dbReference>
<feature type="region of interest" description="Disordered" evidence="1">
    <location>
        <begin position="49"/>
        <end position="178"/>
    </location>
</feature>
<dbReference type="SMART" id="SM00451">
    <property type="entry name" value="ZnF_U1"/>
    <property type="match status" value="2"/>
</dbReference>
<dbReference type="InterPro" id="IPR003604">
    <property type="entry name" value="Matrin/U1-like-C_Znf_C2H2"/>
</dbReference>
<dbReference type="InterPro" id="IPR036236">
    <property type="entry name" value="Znf_C2H2_sf"/>
</dbReference>
<reference evidence="3" key="1">
    <citation type="submission" date="2018-04" db="EMBL/GenBank/DDBJ databases">
        <title>WGS assembly of Panicum hallii.</title>
        <authorList>
            <person name="Lovell J."/>
            <person name="Jenkins J."/>
            <person name="Lowry D."/>
            <person name="Mamidi S."/>
            <person name="Sreedasyam A."/>
            <person name="Weng X."/>
            <person name="Barry K."/>
            <person name="Bonette J."/>
            <person name="Campitelli B."/>
            <person name="Daum C."/>
            <person name="Gordon S."/>
            <person name="Gould B."/>
            <person name="Lipzen A."/>
            <person name="Macqueen A."/>
            <person name="Palacio-Mejia J."/>
            <person name="Plott C."/>
            <person name="Shakirov E."/>
            <person name="Shu S."/>
            <person name="Yoshinaga Y."/>
            <person name="Zane M."/>
            <person name="Rokhsar D."/>
            <person name="Grimwood J."/>
            <person name="Schmutz J."/>
            <person name="Juenger T."/>
        </authorList>
    </citation>
    <scope>NUCLEOTIDE SEQUENCE [LARGE SCALE GENOMIC DNA]</scope>
    <source>
        <strain evidence="3">FIL2</strain>
    </source>
</reference>
<dbReference type="PANTHER" id="PTHR46786">
    <property type="entry name" value="ZINC FINGER MATRIN-TYPE PROTEIN 3"/>
    <property type="match status" value="1"/>
</dbReference>
<sequence length="252" mass="27204">MASPFPGTTAVIKEEDEENGGVSGGLVPSDQELRNKFWEDVKRRAELRKRGLCASGSAQPPPLPPPPVRHNPSLPPFQNKACTTTASAPTGASPMGKEAGHRLELAGVRQPPPKQYQRRPPGQRASVQPQHPAPNACRALAPPAPPPAHAAGPGAMPPPLHRRSPPPKPPRHPAAKKKPTVPCAFCRVLCMTAWHQEQHEKGRKHRNKVAYLAGEMNVQCPVCDVHLSGALNVEQHFAGKQHIWRLKLKGGA</sequence>
<dbReference type="Gene3D" id="3.30.160.60">
    <property type="entry name" value="Classic Zinc Finger"/>
    <property type="match status" value="1"/>
</dbReference>
<dbReference type="PANTHER" id="PTHR46786:SF1">
    <property type="entry name" value="ZINC FINGER MATRIN-TYPE PROTEIN 3"/>
    <property type="match status" value="1"/>
</dbReference>
<feature type="region of interest" description="Disordered" evidence="1">
    <location>
        <begin position="1"/>
        <end position="33"/>
    </location>
</feature>
<dbReference type="GO" id="GO:0008270">
    <property type="term" value="F:zinc ion binding"/>
    <property type="evidence" value="ECO:0007669"/>
    <property type="project" value="InterPro"/>
</dbReference>
<organism evidence="3">
    <name type="scientific">Panicum hallii</name>
    <dbReference type="NCBI Taxonomy" id="206008"/>
    <lineage>
        <taxon>Eukaryota</taxon>
        <taxon>Viridiplantae</taxon>
        <taxon>Streptophyta</taxon>
        <taxon>Embryophyta</taxon>
        <taxon>Tracheophyta</taxon>
        <taxon>Spermatophyta</taxon>
        <taxon>Magnoliopsida</taxon>
        <taxon>Liliopsida</taxon>
        <taxon>Poales</taxon>
        <taxon>Poaceae</taxon>
        <taxon>PACMAD clade</taxon>
        <taxon>Panicoideae</taxon>
        <taxon>Panicodae</taxon>
        <taxon>Paniceae</taxon>
        <taxon>Panicinae</taxon>
        <taxon>Panicum</taxon>
        <taxon>Panicum sect. Panicum</taxon>
    </lineage>
</organism>